<proteinExistence type="predicted"/>
<dbReference type="PANTHER" id="PTHR35041">
    <property type="entry name" value="MEDIATOR OF RNA POLYMERASE II TRANSCRIPTION SUBUNIT 1"/>
    <property type="match status" value="1"/>
</dbReference>
<evidence type="ECO:0000313" key="2">
    <source>
        <dbReference type="EMBL" id="EPE36340.1"/>
    </source>
</evidence>
<keyword evidence="1" id="KW-1133">Transmembrane helix</keyword>
<dbReference type="OrthoDB" id="5340195at2759"/>
<dbReference type="KEGG" id="glz:GLAREA_05678"/>
<dbReference type="EMBL" id="KE145353">
    <property type="protein sequence ID" value="EPE36340.1"/>
    <property type="molecule type" value="Genomic_DNA"/>
</dbReference>
<dbReference type="OMA" id="QVWIIRY"/>
<evidence type="ECO:0000256" key="1">
    <source>
        <dbReference type="SAM" id="Phobius"/>
    </source>
</evidence>
<keyword evidence="1" id="KW-0472">Membrane</keyword>
<dbReference type="AlphaFoldDB" id="S3DF27"/>
<name>S3DF27_GLAL2</name>
<dbReference type="PANTHER" id="PTHR35041:SF6">
    <property type="entry name" value="FORMYLMETHIONINE DEFORMYLASE-LIKE PROTEIN-RELATED"/>
    <property type="match status" value="1"/>
</dbReference>
<reference evidence="2 3" key="1">
    <citation type="journal article" date="2013" name="BMC Genomics">
        <title>Genomics-driven discovery of the pneumocandin biosynthetic gene cluster in the fungus Glarea lozoyensis.</title>
        <authorList>
            <person name="Chen L."/>
            <person name="Yue Q."/>
            <person name="Zhang X."/>
            <person name="Xiang M."/>
            <person name="Wang C."/>
            <person name="Li S."/>
            <person name="Che Y."/>
            <person name="Ortiz-Lopez F.J."/>
            <person name="Bills G.F."/>
            <person name="Liu X."/>
            <person name="An Z."/>
        </authorList>
    </citation>
    <scope>NUCLEOTIDE SEQUENCE [LARGE SCALE GENOMIC DNA]</scope>
    <source>
        <strain evidence="3">ATCC 20868 / MF5171</strain>
    </source>
</reference>
<sequence length="402" mass="44329">MRNSTWFSTQGWGSYLTPSIVASRNAFASASSMGVLAQHAPFPNSSYPLKFLGPAYKCGNVSESEEVRFNAVIWNEHHGFPAVGARVYYGINPGRIITSDNPVLKDFNLQELGSGFNYISINKLSAAKNISYQMYNATYNVQFQFNNGIQSTIIHSVDSMNTYSYRGYPDDMDHDRSKSTYAAYADIFSSLISGKMYEGASQLNVPTGLNFGSTAIYMCPEVYNAIPDGYRQRETESSSSCRNGTVERAIEDLSWNITLSMFTVPELTLMYHIIDFSRTNTTVPVTALFLEARYKYNPRNLLVTYGVATAITIAYVLIGFHAFTVNGIASDSSFSSILMTTRNEDLDTLIRGHGLVAQPLPDEIADVKLMFGVIGGRGSEGGHVAVGLANTVSELKKGEQYY</sequence>
<accession>S3DF27</accession>
<organism evidence="2 3">
    <name type="scientific">Glarea lozoyensis (strain ATCC 20868 / MF5171)</name>
    <dbReference type="NCBI Taxonomy" id="1116229"/>
    <lineage>
        <taxon>Eukaryota</taxon>
        <taxon>Fungi</taxon>
        <taxon>Dikarya</taxon>
        <taxon>Ascomycota</taxon>
        <taxon>Pezizomycotina</taxon>
        <taxon>Leotiomycetes</taxon>
        <taxon>Helotiales</taxon>
        <taxon>Helotiaceae</taxon>
        <taxon>Glarea</taxon>
    </lineage>
</organism>
<dbReference type="STRING" id="1116229.S3DF27"/>
<evidence type="ECO:0000313" key="3">
    <source>
        <dbReference type="Proteomes" id="UP000016922"/>
    </source>
</evidence>
<dbReference type="GeneID" id="19464732"/>
<keyword evidence="1" id="KW-0812">Transmembrane</keyword>
<dbReference type="Proteomes" id="UP000016922">
    <property type="component" value="Unassembled WGS sequence"/>
</dbReference>
<gene>
    <name evidence="2" type="ORF">GLAREA_05678</name>
</gene>
<protein>
    <submittedName>
        <fullName evidence="2">Uncharacterized protein</fullName>
    </submittedName>
</protein>
<dbReference type="RefSeq" id="XP_008077158.1">
    <property type="nucleotide sequence ID" value="XM_008078967.1"/>
</dbReference>
<dbReference type="HOGENOM" id="CLU_008809_1_2_1"/>
<dbReference type="eggNOG" id="ENOG502S233">
    <property type="taxonomic scope" value="Eukaryota"/>
</dbReference>
<keyword evidence="3" id="KW-1185">Reference proteome</keyword>
<feature type="transmembrane region" description="Helical" evidence="1">
    <location>
        <begin position="302"/>
        <end position="323"/>
    </location>
</feature>